<sequence length="101" mass="11173">MLPGRESVSCTVRMKNRQIFSMDLSSGGVFKSNAGPGCPVRLSKASGRCSTRNANVSGSNGRWIRRVTLDRLPRFFFLRSMILDCDSGTNVKESNSKVREV</sequence>
<evidence type="ECO:0000313" key="1">
    <source>
        <dbReference type="EMBL" id="KNC87704.1"/>
    </source>
</evidence>
<keyword evidence="2" id="KW-1185">Reference proteome</keyword>
<dbReference type="AlphaFoldDB" id="A0A0L0GFT4"/>
<dbReference type="RefSeq" id="XP_014161606.1">
    <property type="nucleotide sequence ID" value="XM_014306131.1"/>
</dbReference>
<evidence type="ECO:0000313" key="2">
    <source>
        <dbReference type="Proteomes" id="UP000054560"/>
    </source>
</evidence>
<organism evidence="1 2">
    <name type="scientific">Sphaeroforma arctica JP610</name>
    <dbReference type="NCBI Taxonomy" id="667725"/>
    <lineage>
        <taxon>Eukaryota</taxon>
        <taxon>Ichthyosporea</taxon>
        <taxon>Ichthyophonida</taxon>
        <taxon>Sphaeroforma</taxon>
    </lineage>
</organism>
<dbReference type="GeneID" id="25900714"/>
<gene>
    <name evidence="1" type="ORF">SARC_00210</name>
</gene>
<protein>
    <submittedName>
        <fullName evidence="1">Uncharacterized protein</fullName>
    </submittedName>
</protein>
<dbReference type="EMBL" id="KQ241601">
    <property type="protein sequence ID" value="KNC87704.1"/>
    <property type="molecule type" value="Genomic_DNA"/>
</dbReference>
<proteinExistence type="predicted"/>
<dbReference type="Proteomes" id="UP000054560">
    <property type="component" value="Unassembled WGS sequence"/>
</dbReference>
<accession>A0A0L0GFT4</accession>
<reference evidence="1 2" key="1">
    <citation type="submission" date="2011-02" db="EMBL/GenBank/DDBJ databases">
        <title>The Genome Sequence of Sphaeroforma arctica JP610.</title>
        <authorList>
            <consortium name="The Broad Institute Genome Sequencing Platform"/>
            <person name="Russ C."/>
            <person name="Cuomo C."/>
            <person name="Young S.K."/>
            <person name="Zeng Q."/>
            <person name="Gargeya S."/>
            <person name="Alvarado L."/>
            <person name="Berlin A."/>
            <person name="Chapman S.B."/>
            <person name="Chen Z."/>
            <person name="Freedman E."/>
            <person name="Gellesch M."/>
            <person name="Goldberg J."/>
            <person name="Griggs A."/>
            <person name="Gujja S."/>
            <person name="Heilman E."/>
            <person name="Heiman D."/>
            <person name="Howarth C."/>
            <person name="Mehta T."/>
            <person name="Neiman D."/>
            <person name="Pearson M."/>
            <person name="Roberts A."/>
            <person name="Saif S."/>
            <person name="Shea T."/>
            <person name="Shenoy N."/>
            <person name="Sisk P."/>
            <person name="Stolte C."/>
            <person name="Sykes S."/>
            <person name="White J."/>
            <person name="Yandava C."/>
            <person name="Burger G."/>
            <person name="Gray M.W."/>
            <person name="Holland P.W.H."/>
            <person name="King N."/>
            <person name="Lang F.B.F."/>
            <person name="Roger A.J."/>
            <person name="Ruiz-Trillo I."/>
            <person name="Haas B."/>
            <person name="Nusbaum C."/>
            <person name="Birren B."/>
        </authorList>
    </citation>
    <scope>NUCLEOTIDE SEQUENCE [LARGE SCALE GENOMIC DNA]</scope>
    <source>
        <strain evidence="1 2">JP610</strain>
    </source>
</reference>
<name>A0A0L0GFT4_9EUKA</name>